<accession>A0A6V7NXY5</accession>
<keyword evidence="11" id="KW-1133">Transmembrane helix</keyword>
<evidence type="ECO:0000256" key="11">
    <source>
        <dbReference type="ARBA" id="ARBA00022989"/>
    </source>
</evidence>
<dbReference type="InterPro" id="IPR032872">
    <property type="entry name" value="WAK_assoc_C"/>
</dbReference>
<evidence type="ECO:0000256" key="1">
    <source>
        <dbReference type="ARBA" id="ARBA00004479"/>
    </source>
</evidence>
<dbReference type="Gene3D" id="3.30.200.20">
    <property type="entry name" value="Phosphorylase Kinase, domain 1"/>
    <property type="match status" value="1"/>
</dbReference>
<evidence type="ECO:0000256" key="8">
    <source>
        <dbReference type="ARBA" id="ARBA00022741"/>
    </source>
</evidence>
<dbReference type="InterPro" id="IPR011009">
    <property type="entry name" value="Kinase-like_dom_sf"/>
</dbReference>
<evidence type="ECO:0000256" key="9">
    <source>
        <dbReference type="ARBA" id="ARBA00022777"/>
    </source>
</evidence>
<keyword evidence="4" id="KW-0245">EGF-like domain</keyword>
<proteinExistence type="predicted"/>
<dbReference type="InterPro" id="IPR017441">
    <property type="entry name" value="Protein_kinase_ATP_BS"/>
</dbReference>
<evidence type="ECO:0000259" key="19">
    <source>
        <dbReference type="PROSITE" id="PS50011"/>
    </source>
</evidence>
<keyword evidence="10 18" id="KW-0067">ATP-binding</keyword>
<evidence type="ECO:0000256" key="14">
    <source>
        <dbReference type="ARBA" id="ARBA00023170"/>
    </source>
</evidence>
<dbReference type="Pfam" id="PF14380">
    <property type="entry name" value="WAK_assoc"/>
    <property type="match status" value="1"/>
</dbReference>
<dbReference type="EC" id="2.7.11.1" evidence="2"/>
<dbReference type="Pfam" id="PF13947">
    <property type="entry name" value="GUB_WAK_bind"/>
    <property type="match status" value="1"/>
</dbReference>
<dbReference type="GO" id="GO:0005524">
    <property type="term" value="F:ATP binding"/>
    <property type="evidence" value="ECO:0007669"/>
    <property type="project" value="UniProtKB-UniRule"/>
</dbReference>
<dbReference type="EMBL" id="LR862143">
    <property type="protein sequence ID" value="CAD1823419.1"/>
    <property type="molecule type" value="Genomic_DNA"/>
</dbReference>
<keyword evidence="13" id="KW-1015">Disulfide bond</keyword>
<evidence type="ECO:0000256" key="15">
    <source>
        <dbReference type="ARBA" id="ARBA00023180"/>
    </source>
</evidence>
<reference evidence="20" key="1">
    <citation type="submission" date="2020-07" db="EMBL/GenBank/DDBJ databases">
        <authorList>
            <person name="Lin J."/>
        </authorList>
    </citation>
    <scope>NUCLEOTIDE SEQUENCE</scope>
</reference>
<dbReference type="Gene3D" id="1.10.510.10">
    <property type="entry name" value="Transferase(Phosphotransferase) domain 1"/>
    <property type="match status" value="1"/>
</dbReference>
<dbReference type="FunFam" id="1.10.510.10:FF:000590">
    <property type="entry name" value="PR5-like receptor kinase"/>
    <property type="match status" value="1"/>
</dbReference>
<sequence length="636" mass="70436">MWNIETHGHLDKYGLEDKGTYHAIIYNLPTTSYPPPPVLSFLSLLAITFSSSDDPSINCSSSSTCGGIDISYPFWRSVGPQSSSAYCGYPGFGITCDKGEHPILHIGFGHSYKVTDIDYAGRIINLTDTDVFLAGPPDDQSSCLRVRHNLTFTSDVVSSLNYTGADANLTFFFSCSVDDPSLWNYFPQQNVIPCVGYGDNSSFAFPSHGVPPEIWGVTCEDVVVAPVLLDFIWDPLEALNHGFQLAWIAGAPGGCEECERSGRRCCFDQTRSFCSDATPAGNCPEVFIGVGGGLFVCLCLVACLLYYKKFCDLLVCWKKKSKTSPNVESFIQKYGSLNTKWYRYSEVKRMTKSFAEKLGQGGFGIVYKGSLPNGHLVAVKVLTKSKENEEEFINEVASISRTSHVNIVRLLGFCLDGSKRALIYDFMPNGSLERFNFTDRSQIESTLGWNKLFEIVIGVARGLEYLHRGCNTRIVHFDIKPHNILLDRDFCPKISDFGLAKLCTSQQSIVSLIGTRGTIGYIAPEVFSRSFGAVSSKSDVYSYGMMVLEIVGGRKNVEVTTTSSSETYFPHNLYKNINQYCVEACGDNGEGMEVVRRMILVALWCIQIMPDDRPSMSRVVNMLEGDINDLQLPPKP</sequence>
<evidence type="ECO:0000256" key="4">
    <source>
        <dbReference type="ARBA" id="ARBA00022536"/>
    </source>
</evidence>
<keyword evidence="9" id="KW-0418">Kinase</keyword>
<keyword evidence="3" id="KW-0723">Serine/threonine-protein kinase</keyword>
<dbReference type="GO" id="GO:0004674">
    <property type="term" value="F:protein serine/threonine kinase activity"/>
    <property type="evidence" value="ECO:0007669"/>
    <property type="project" value="UniProtKB-KW"/>
</dbReference>
<dbReference type="SUPFAM" id="SSF56112">
    <property type="entry name" value="Protein kinase-like (PK-like)"/>
    <property type="match status" value="1"/>
</dbReference>
<dbReference type="PROSITE" id="PS00108">
    <property type="entry name" value="PROTEIN_KINASE_ST"/>
    <property type="match status" value="1"/>
</dbReference>
<dbReference type="PANTHER" id="PTHR27009">
    <property type="entry name" value="RUST RESISTANCE KINASE LR10-RELATED"/>
    <property type="match status" value="1"/>
</dbReference>
<keyword evidence="8 18" id="KW-0547">Nucleotide-binding</keyword>
<comment type="catalytic activity">
    <reaction evidence="17">
        <text>L-seryl-[protein] + ATP = O-phospho-L-seryl-[protein] + ADP + H(+)</text>
        <dbReference type="Rhea" id="RHEA:17989"/>
        <dbReference type="Rhea" id="RHEA-COMP:9863"/>
        <dbReference type="Rhea" id="RHEA-COMP:11604"/>
        <dbReference type="ChEBI" id="CHEBI:15378"/>
        <dbReference type="ChEBI" id="CHEBI:29999"/>
        <dbReference type="ChEBI" id="CHEBI:30616"/>
        <dbReference type="ChEBI" id="CHEBI:83421"/>
        <dbReference type="ChEBI" id="CHEBI:456216"/>
        <dbReference type="EC" id="2.7.11.1"/>
    </reaction>
</comment>
<dbReference type="PROSITE" id="PS50011">
    <property type="entry name" value="PROTEIN_KINASE_DOM"/>
    <property type="match status" value="1"/>
</dbReference>
<comment type="catalytic activity">
    <reaction evidence="16">
        <text>L-threonyl-[protein] + ATP = O-phospho-L-threonyl-[protein] + ADP + H(+)</text>
        <dbReference type="Rhea" id="RHEA:46608"/>
        <dbReference type="Rhea" id="RHEA-COMP:11060"/>
        <dbReference type="Rhea" id="RHEA-COMP:11605"/>
        <dbReference type="ChEBI" id="CHEBI:15378"/>
        <dbReference type="ChEBI" id="CHEBI:30013"/>
        <dbReference type="ChEBI" id="CHEBI:30616"/>
        <dbReference type="ChEBI" id="CHEBI:61977"/>
        <dbReference type="ChEBI" id="CHEBI:456216"/>
        <dbReference type="EC" id="2.7.11.1"/>
    </reaction>
</comment>
<dbReference type="GO" id="GO:0030247">
    <property type="term" value="F:polysaccharide binding"/>
    <property type="evidence" value="ECO:0007669"/>
    <property type="project" value="InterPro"/>
</dbReference>
<keyword evidence="5" id="KW-0808">Transferase</keyword>
<keyword evidence="15" id="KW-0325">Glycoprotein</keyword>
<feature type="binding site" evidence="18">
    <location>
        <position position="380"/>
    </location>
    <ligand>
        <name>ATP</name>
        <dbReference type="ChEBI" id="CHEBI:30616"/>
    </ligand>
</feature>
<dbReference type="SMART" id="SM00220">
    <property type="entry name" value="S_TKc"/>
    <property type="match status" value="1"/>
</dbReference>
<protein>
    <recommendedName>
        <fullName evidence="2">non-specific serine/threonine protein kinase</fullName>
        <ecNumber evidence="2">2.7.11.1</ecNumber>
    </recommendedName>
</protein>
<evidence type="ECO:0000256" key="3">
    <source>
        <dbReference type="ARBA" id="ARBA00022527"/>
    </source>
</evidence>
<keyword evidence="12" id="KW-0472">Membrane</keyword>
<evidence type="ECO:0000256" key="10">
    <source>
        <dbReference type="ARBA" id="ARBA00022840"/>
    </source>
</evidence>
<organism evidence="20">
    <name type="scientific">Ananas comosus var. bracteatus</name>
    <name type="common">red pineapple</name>
    <dbReference type="NCBI Taxonomy" id="296719"/>
    <lineage>
        <taxon>Eukaryota</taxon>
        <taxon>Viridiplantae</taxon>
        <taxon>Streptophyta</taxon>
        <taxon>Embryophyta</taxon>
        <taxon>Tracheophyta</taxon>
        <taxon>Spermatophyta</taxon>
        <taxon>Magnoliopsida</taxon>
        <taxon>Liliopsida</taxon>
        <taxon>Poales</taxon>
        <taxon>Bromeliaceae</taxon>
        <taxon>Bromelioideae</taxon>
        <taxon>Ananas</taxon>
    </lineage>
</organism>
<evidence type="ECO:0000256" key="5">
    <source>
        <dbReference type="ARBA" id="ARBA00022679"/>
    </source>
</evidence>
<dbReference type="InterPro" id="IPR008271">
    <property type="entry name" value="Ser/Thr_kinase_AS"/>
</dbReference>
<keyword evidence="14" id="KW-0675">Receptor</keyword>
<dbReference type="FunFam" id="3.30.200.20:FF:000059">
    <property type="entry name" value="S-receptor-like serine/threonine-protein kinase"/>
    <property type="match status" value="1"/>
</dbReference>
<dbReference type="Pfam" id="PF00069">
    <property type="entry name" value="Pkinase"/>
    <property type="match status" value="1"/>
</dbReference>
<keyword evidence="7" id="KW-0732">Signal</keyword>
<dbReference type="InterPro" id="IPR025287">
    <property type="entry name" value="WAK_GUB"/>
</dbReference>
<evidence type="ECO:0000256" key="16">
    <source>
        <dbReference type="ARBA" id="ARBA00047899"/>
    </source>
</evidence>
<comment type="subcellular location">
    <subcellularLocation>
        <location evidence="1">Membrane</location>
        <topology evidence="1">Single-pass type I membrane protein</topology>
    </subcellularLocation>
</comment>
<dbReference type="PROSITE" id="PS00107">
    <property type="entry name" value="PROTEIN_KINASE_ATP"/>
    <property type="match status" value="1"/>
</dbReference>
<name>A0A6V7NXY5_ANACO</name>
<evidence type="ECO:0000256" key="13">
    <source>
        <dbReference type="ARBA" id="ARBA00023157"/>
    </source>
</evidence>
<evidence type="ECO:0000313" key="20">
    <source>
        <dbReference type="EMBL" id="CAD1823419.1"/>
    </source>
</evidence>
<gene>
    <name evidence="20" type="ORF">CB5_LOCUS6630</name>
</gene>
<dbReference type="AlphaFoldDB" id="A0A6V7NXY5"/>
<evidence type="ECO:0000256" key="7">
    <source>
        <dbReference type="ARBA" id="ARBA00022729"/>
    </source>
</evidence>
<dbReference type="CDD" id="cd14066">
    <property type="entry name" value="STKc_IRAK"/>
    <property type="match status" value="1"/>
</dbReference>
<evidence type="ECO:0000256" key="6">
    <source>
        <dbReference type="ARBA" id="ARBA00022692"/>
    </source>
</evidence>
<dbReference type="InterPro" id="IPR000719">
    <property type="entry name" value="Prot_kinase_dom"/>
</dbReference>
<evidence type="ECO:0000256" key="12">
    <source>
        <dbReference type="ARBA" id="ARBA00023136"/>
    </source>
</evidence>
<keyword evidence="6" id="KW-0812">Transmembrane</keyword>
<evidence type="ECO:0000256" key="18">
    <source>
        <dbReference type="PROSITE-ProRule" id="PRU10141"/>
    </source>
</evidence>
<feature type="domain" description="Protein kinase" evidence="19">
    <location>
        <begin position="352"/>
        <end position="636"/>
    </location>
</feature>
<dbReference type="GO" id="GO:0016020">
    <property type="term" value="C:membrane"/>
    <property type="evidence" value="ECO:0007669"/>
    <property type="project" value="UniProtKB-SubCell"/>
</dbReference>
<evidence type="ECO:0000256" key="17">
    <source>
        <dbReference type="ARBA" id="ARBA00048679"/>
    </source>
</evidence>
<evidence type="ECO:0000256" key="2">
    <source>
        <dbReference type="ARBA" id="ARBA00012513"/>
    </source>
</evidence>
<dbReference type="InterPro" id="IPR045874">
    <property type="entry name" value="LRK10/LRL21-25-like"/>
</dbReference>